<dbReference type="InterPro" id="IPR017981">
    <property type="entry name" value="GPCR_2-like_7TM"/>
</dbReference>
<evidence type="ECO:0000256" key="3">
    <source>
        <dbReference type="ARBA" id="ARBA00022989"/>
    </source>
</evidence>
<dbReference type="Gene3D" id="1.20.1070.10">
    <property type="entry name" value="Rhodopsin 7-helix transmembrane proteins"/>
    <property type="match status" value="2"/>
</dbReference>
<dbReference type="Proteomes" id="UP001152795">
    <property type="component" value="Unassembled WGS sequence"/>
</dbReference>
<evidence type="ECO:0000256" key="2">
    <source>
        <dbReference type="ARBA" id="ARBA00022692"/>
    </source>
</evidence>
<protein>
    <submittedName>
        <fullName evidence="8">Adhesion G- coupled receptor D1-like</fullName>
    </submittedName>
</protein>
<dbReference type="PRINTS" id="PR00249">
    <property type="entry name" value="GPCRSECRETIN"/>
</dbReference>
<dbReference type="InterPro" id="IPR057244">
    <property type="entry name" value="GAIN_B"/>
</dbReference>
<proteinExistence type="predicted"/>
<evidence type="ECO:0000256" key="1">
    <source>
        <dbReference type="ARBA" id="ARBA00004141"/>
    </source>
</evidence>
<evidence type="ECO:0000256" key="5">
    <source>
        <dbReference type="ARBA" id="ARBA00023157"/>
    </source>
</evidence>
<keyword evidence="5" id="KW-1015">Disulfide bond</keyword>
<evidence type="ECO:0000259" key="6">
    <source>
        <dbReference type="PROSITE" id="PS50221"/>
    </source>
</evidence>
<dbReference type="InterPro" id="IPR000832">
    <property type="entry name" value="GPCR_2_secretin-like"/>
</dbReference>
<dbReference type="PANTHER" id="PTHR12011:SF347">
    <property type="entry name" value="FI21270P1-RELATED"/>
    <property type="match status" value="1"/>
</dbReference>
<dbReference type="PROSITE" id="PS50261">
    <property type="entry name" value="G_PROTEIN_RECEP_F2_4"/>
    <property type="match status" value="1"/>
</dbReference>
<reference evidence="8" key="1">
    <citation type="submission" date="2020-04" db="EMBL/GenBank/DDBJ databases">
        <authorList>
            <person name="Alioto T."/>
            <person name="Alioto T."/>
            <person name="Gomez Garrido J."/>
        </authorList>
    </citation>
    <scope>NUCLEOTIDE SEQUENCE</scope>
    <source>
        <strain evidence="8">A484AB</strain>
    </source>
</reference>
<keyword evidence="8" id="KW-0675">Receptor</keyword>
<dbReference type="EMBL" id="CACRXK020000306">
    <property type="protein sequence ID" value="CAB3980612.1"/>
    <property type="molecule type" value="Genomic_DNA"/>
</dbReference>
<keyword evidence="9" id="KW-1185">Reference proteome</keyword>
<dbReference type="Pfam" id="PF00002">
    <property type="entry name" value="7tm_2"/>
    <property type="match status" value="1"/>
</dbReference>
<dbReference type="GO" id="GO:0004930">
    <property type="term" value="F:G protein-coupled receptor activity"/>
    <property type="evidence" value="ECO:0007669"/>
    <property type="project" value="InterPro"/>
</dbReference>
<feature type="domain" description="GAIN-B" evidence="6">
    <location>
        <begin position="329"/>
        <end position="475"/>
    </location>
</feature>
<name>A0A7D9HFN0_PARCT</name>
<evidence type="ECO:0000313" key="9">
    <source>
        <dbReference type="Proteomes" id="UP001152795"/>
    </source>
</evidence>
<keyword evidence="2" id="KW-0812">Transmembrane</keyword>
<feature type="domain" description="G-protein coupled receptors family 2 profile 2" evidence="7">
    <location>
        <begin position="567"/>
        <end position="704"/>
    </location>
</feature>
<dbReference type="PROSITE" id="PS50221">
    <property type="entry name" value="GAIN_B"/>
    <property type="match status" value="1"/>
</dbReference>
<evidence type="ECO:0000256" key="4">
    <source>
        <dbReference type="ARBA" id="ARBA00023136"/>
    </source>
</evidence>
<dbReference type="Pfam" id="PF01825">
    <property type="entry name" value="GPS"/>
    <property type="match status" value="1"/>
</dbReference>
<evidence type="ECO:0000259" key="7">
    <source>
        <dbReference type="PROSITE" id="PS50261"/>
    </source>
</evidence>
<accession>A0A7D9HFN0</accession>
<comment type="subcellular location">
    <subcellularLocation>
        <location evidence="1">Membrane</location>
        <topology evidence="1">Multi-pass membrane protein</topology>
    </subcellularLocation>
</comment>
<dbReference type="GO" id="GO:0005886">
    <property type="term" value="C:plasma membrane"/>
    <property type="evidence" value="ECO:0007669"/>
    <property type="project" value="UniProtKB-SubCell"/>
</dbReference>
<evidence type="ECO:0000313" key="8">
    <source>
        <dbReference type="EMBL" id="CAB3980612.1"/>
    </source>
</evidence>
<sequence>MAAIKRIQVVLVIMAVLLMEDNTITPPAEPKECDDYFDLTVSYWRNTSNEAIIPILPASICNATLGGQRWYNYSNFTGIFVMDKGIRIADSTEGQKTSCPNELGHLKDKSKSKDESKLVCFAEYVSGPYGEIFFQRLPKVTYCGSFYVYQLPKFECISIKNTGVPHTTISNTKTQPTNIGTTKGPTTTKSIADVFEKIKEQANELENKTGKDQQKAAQKIINQLSNKTDKDVKQSETEIKRQQVLNDTVSILQKIVNLNIPDSDLDILGPASNILDSRNTKSWTNMKDDKLIRNLVITLENYGFQYGEMQKNNSDVPEPIKNHTNVQLHVKYIKQGETIEDTSFKFQDASFNLSSSALQRKSGVIVVVLWYKTINSFLTNSFHDNQSYARLNSKIITASVRSAEPKNFTVRINWNIKELNDSATCVYWKPKSNESIMWKTDGCKRVKDKSDSDSLICECDHLTAFAVMDISRDMVSEADRRALEMISTIGCSLSLFGICLTILIHVLLWRRLQQNAKSKVPSHVLMHLCVAIGMTDILSILAGPAHNDELVDVYTGLGLGGRHLKVFYVIGWGIPVMVVTILVVLHDRKDFITKHACWCRGDGALFVTFVATIGLILLINLAIFIMALQSTLSSNTATTMITVGTLRKAKLGLKASAILLPLLGLTWVFGLLVFNRDTIVFKYLFTICNSLQGMMIFVFHVLINKKVHDAISKENKTRKARYIDNNAISSPVVQSRLSSEKQITSW</sequence>
<dbReference type="InterPro" id="IPR046338">
    <property type="entry name" value="GAIN_dom_sf"/>
</dbReference>
<keyword evidence="3" id="KW-1133">Transmembrane helix</keyword>
<dbReference type="OrthoDB" id="5968745at2759"/>
<gene>
    <name evidence="8" type="ORF">PACLA_8A082306</name>
</gene>
<comment type="caution">
    <text evidence="8">The sequence shown here is derived from an EMBL/GenBank/DDBJ whole genome shotgun (WGS) entry which is preliminary data.</text>
</comment>
<dbReference type="GO" id="GO:0007166">
    <property type="term" value="P:cell surface receptor signaling pathway"/>
    <property type="evidence" value="ECO:0007669"/>
    <property type="project" value="InterPro"/>
</dbReference>
<dbReference type="Gene3D" id="2.60.220.50">
    <property type="match status" value="1"/>
</dbReference>
<dbReference type="PANTHER" id="PTHR12011">
    <property type="entry name" value="ADHESION G-PROTEIN COUPLED RECEPTOR"/>
    <property type="match status" value="1"/>
</dbReference>
<dbReference type="SMART" id="SM00303">
    <property type="entry name" value="GPS"/>
    <property type="match status" value="1"/>
</dbReference>
<organism evidence="8 9">
    <name type="scientific">Paramuricea clavata</name>
    <name type="common">Red gorgonian</name>
    <name type="synonym">Violescent sea-whip</name>
    <dbReference type="NCBI Taxonomy" id="317549"/>
    <lineage>
        <taxon>Eukaryota</taxon>
        <taxon>Metazoa</taxon>
        <taxon>Cnidaria</taxon>
        <taxon>Anthozoa</taxon>
        <taxon>Octocorallia</taxon>
        <taxon>Malacalcyonacea</taxon>
        <taxon>Plexauridae</taxon>
        <taxon>Paramuricea</taxon>
    </lineage>
</organism>
<dbReference type="InterPro" id="IPR000203">
    <property type="entry name" value="GPS"/>
</dbReference>
<keyword evidence="4" id="KW-0472">Membrane</keyword>
<dbReference type="AlphaFoldDB" id="A0A7D9HFN0"/>